<accession>A0A7X3FZK4</accession>
<proteinExistence type="predicted"/>
<dbReference type="RefSeq" id="WP_160408845.1">
    <property type="nucleotide sequence ID" value="NZ_WSES01000003.1"/>
</dbReference>
<protein>
    <submittedName>
        <fullName evidence="1">Uncharacterized protein</fullName>
    </submittedName>
</protein>
<evidence type="ECO:0000313" key="1">
    <source>
        <dbReference type="EMBL" id="MVW60700.1"/>
    </source>
</evidence>
<comment type="caution">
    <text evidence="1">The sequence shown here is derived from an EMBL/GenBank/DDBJ whole genome shotgun (WGS) entry which is preliminary data.</text>
</comment>
<keyword evidence="2" id="KW-1185">Reference proteome</keyword>
<dbReference type="EMBL" id="WSES01000003">
    <property type="protein sequence ID" value="MVW60700.1"/>
    <property type="molecule type" value="Genomic_DNA"/>
</dbReference>
<sequence>MPHLAAAVALRTGVEDPMLDFLRIQQPSATFHAFQRTLIDDMARALDL</sequence>
<dbReference type="AlphaFoldDB" id="A0A7X3FZK4"/>
<evidence type="ECO:0000313" key="2">
    <source>
        <dbReference type="Proteomes" id="UP000443353"/>
    </source>
</evidence>
<organism evidence="1 2">
    <name type="scientific">Massilia cellulosiltytica</name>
    <dbReference type="NCBI Taxonomy" id="2683234"/>
    <lineage>
        <taxon>Bacteria</taxon>
        <taxon>Pseudomonadati</taxon>
        <taxon>Pseudomonadota</taxon>
        <taxon>Betaproteobacteria</taxon>
        <taxon>Burkholderiales</taxon>
        <taxon>Oxalobacteraceae</taxon>
        <taxon>Telluria group</taxon>
        <taxon>Massilia</taxon>
    </lineage>
</organism>
<dbReference type="Proteomes" id="UP000443353">
    <property type="component" value="Unassembled WGS sequence"/>
</dbReference>
<gene>
    <name evidence="1" type="ORF">GPY61_12245</name>
</gene>
<name>A0A7X3FZK4_9BURK</name>
<reference evidence="1 2" key="1">
    <citation type="submission" date="2019-12" db="EMBL/GenBank/DDBJ databases">
        <authorList>
            <person name="Li C."/>
            <person name="Zhao J."/>
        </authorList>
    </citation>
    <scope>NUCLEOTIDE SEQUENCE [LARGE SCALE GENOMIC DNA]</scope>
    <source>
        <strain evidence="1 2">NEAU-DD11</strain>
    </source>
</reference>